<feature type="domain" description="RRM" evidence="5">
    <location>
        <begin position="71"/>
        <end position="146"/>
    </location>
</feature>
<evidence type="ECO:0000313" key="7">
    <source>
        <dbReference type="Proteomes" id="UP001331761"/>
    </source>
</evidence>
<feature type="domain" description="RRM" evidence="5">
    <location>
        <begin position="163"/>
        <end position="237"/>
    </location>
</feature>
<feature type="compositionally biased region" description="Acidic residues" evidence="4">
    <location>
        <begin position="21"/>
        <end position="37"/>
    </location>
</feature>
<feature type="region of interest" description="Disordered" evidence="4">
    <location>
        <begin position="428"/>
        <end position="458"/>
    </location>
</feature>
<protein>
    <submittedName>
        <fullName evidence="6">RNA recognition motif domain containing protein</fullName>
    </submittedName>
</protein>
<dbReference type="AlphaFoldDB" id="A0AAN8IQ78"/>
<reference evidence="6 7" key="1">
    <citation type="submission" date="2019-10" db="EMBL/GenBank/DDBJ databases">
        <title>Assembly and Annotation for the nematode Trichostrongylus colubriformis.</title>
        <authorList>
            <person name="Martin J."/>
        </authorList>
    </citation>
    <scope>NUCLEOTIDE SEQUENCE [LARGE SCALE GENOMIC DNA]</scope>
    <source>
        <strain evidence="6">G859</strain>
        <tissue evidence="6">Whole worm</tissue>
    </source>
</reference>
<dbReference type="PANTHER" id="PTHR13976">
    <property type="entry name" value="HETEROGENEOUS NUCLEAR RIBONUCLEOPROTEIN-RELATED"/>
    <property type="match status" value="1"/>
</dbReference>
<dbReference type="CDD" id="cd12254">
    <property type="entry name" value="RRM_hnRNPH_ESRPs_RBM12_like"/>
    <property type="match status" value="2"/>
</dbReference>
<dbReference type="Proteomes" id="UP001331761">
    <property type="component" value="Unassembled WGS sequence"/>
</dbReference>
<evidence type="ECO:0000259" key="5">
    <source>
        <dbReference type="PROSITE" id="PS50102"/>
    </source>
</evidence>
<dbReference type="SMART" id="SM00360">
    <property type="entry name" value="RRM"/>
    <property type="match status" value="3"/>
</dbReference>
<feature type="compositionally biased region" description="Gly residues" evidence="4">
    <location>
        <begin position="434"/>
        <end position="448"/>
    </location>
</feature>
<feature type="compositionally biased region" description="Basic and acidic residues" evidence="4">
    <location>
        <begin position="56"/>
        <end position="66"/>
    </location>
</feature>
<evidence type="ECO:0000256" key="3">
    <source>
        <dbReference type="PROSITE-ProRule" id="PRU00176"/>
    </source>
</evidence>
<dbReference type="Gene3D" id="3.30.70.330">
    <property type="match status" value="3"/>
</dbReference>
<dbReference type="SUPFAM" id="SSF54928">
    <property type="entry name" value="RNA-binding domain, RBD"/>
    <property type="match status" value="3"/>
</dbReference>
<keyword evidence="7" id="KW-1185">Reference proteome</keyword>
<feature type="domain" description="RRM" evidence="5">
    <location>
        <begin position="300"/>
        <end position="375"/>
    </location>
</feature>
<evidence type="ECO:0000313" key="6">
    <source>
        <dbReference type="EMBL" id="KAK5982799.1"/>
    </source>
</evidence>
<dbReference type="InterPro" id="IPR012677">
    <property type="entry name" value="Nucleotide-bd_a/b_plait_sf"/>
</dbReference>
<keyword evidence="1" id="KW-0677">Repeat</keyword>
<dbReference type="Pfam" id="PF00076">
    <property type="entry name" value="RRM_1"/>
    <property type="match status" value="2"/>
</dbReference>
<sequence>MANMEEEANNSTTEEVKLEEEQHEEQEGDEVQKEDEENGKVKEEQDEDKDENTQEESSKDSVDDKKLPQTSWVRLRGLPYSAKESDIRDFFEGIEVTTITMSSSHNGRPSGECYCELPSKKDALKALDLHRKEMEGRYIEVFTVSNDELTNLKRVGIVSDDGTVIRLRGLPFSATTQDVKDFFKGLTCEEVVFGRTGGRPSGEAFVRLASRDEAVKALEFNKQHMGSRYVEVFRTTVDDMERNRPRSYDSGYIRPLFDSKGYDYMGRSPRSMRGMRSAPYDIPRGGYGRYDDYDDFVPPTKIFMRGLPFDADAFMIEQFFAPLRCIEISLGFNEDRRPSGDAVVEFGTTAEAHEAFSRNKAMMGKRYVELFGSNDMPHTMRRLTWRVVGGQPAPRPLALVPPRDLGYGDMGYGGYGGMRGGGGYSRGYEPGPGPFRGYGSGGMGGGGPRSRDRRSGVW</sequence>
<proteinExistence type="predicted"/>
<keyword evidence="2 3" id="KW-0694">RNA-binding</keyword>
<name>A0AAN8IQ78_TRICO</name>
<dbReference type="GO" id="GO:0003723">
    <property type="term" value="F:RNA binding"/>
    <property type="evidence" value="ECO:0007669"/>
    <property type="project" value="UniProtKB-UniRule"/>
</dbReference>
<dbReference type="EMBL" id="WIXE01004725">
    <property type="protein sequence ID" value="KAK5982799.1"/>
    <property type="molecule type" value="Genomic_DNA"/>
</dbReference>
<comment type="caution">
    <text evidence="6">The sequence shown here is derived from an EMBL/GenBank/DDBJ whole genome shotgun (WGS) entry which is preliminary data.</text>
</comment>
<feature type="compositionally biased region" description="Basic and acidic residues" evidence="4">
    <location>
        <begin position="449"/>
        <end position="458"/>
    </location>
</feature>
<dbReference type="PROSITE" id="PS50102">
    <property type="entry name" value="RRM"/>
    <property type="match status" value="3"/>
</dbReference>
<evidence type="ECO:0000256" key="1">
    <source>
        <dbReference type="ARBA" id="ARBA00022737"/>
    </source>
</evidence>
<organism evidence="6 7">
    <name type="scientific">Trichostrongylus colubriformis</name>
    <name type="common">Black scour worm</name>
    <dbReference type="NCBI Taxonomy" id="6319"/>
    <lineage>
        <taxon>Eukaryota</taxon>
        <taxon>Metazoa</taxon>
        <taxon>Ecdysozoa</taxon>
        <taxon>Nematoda</taxon>
        <taxon>Chromadorea</taxon>
        <taxon>Rhabditida</taxon>
        <taxon>Rhabditina</taxon>
        <taxon>Rhabditomorpha</taxon>
        <taxon>Strongyloidea</taxon>
        <taxon>Trichostrongylidae</taxon>
        <taxon>Trichostrongylus</taxon>
    </lineage>
</organism>
<evidence type="ECO:0000256" key="2">
    <source>
        <dbReference type="ARBA" id="ARBA00022884"/>
    </source>
</evidence>
<feature type="compositionally biased region" description="Acidic residues" evidence="4">
    <location>
        <begin position="44"/>
        <end position="54"/>
    </location>
</feature>
<accession>A0AAN8IQ78</accession>
<gene>
    <name evidence="6" type="ORF">GCK32_005465</name>
</gene>
<feature type="region of interest" description="Disordered" evidence="4">
    <location>
        <begin position="1"/>
        <end position="66"/>
    </location>
</feature>
<dbReference type="InterPro" id="IPR000504">
    <property type="entry name" value="RRM_dom"/>
</dbReference>
<dbReference type="InterPro" id="IPR035979">
    <property type="entry name" value="RBD_domain_sf"/>
</dbReference>
<dbReference type="InterPro" id="IPR050666">
    <property type="entry name" value="ESRP"/>
</dbReference>
<evidence type="ECO:0000256" key="4">
    <source>
        <dbReference type="SAM" id="MobiDB-lite"/>
    </source>
</evidence>